<proteinExistence type="inferred from homology"/>
<dbReference type="AlphaFoldDB" id="A0A6N2UYJ5"/>
<evidence type="ECO:0000256" key="5">
    <source>
        <dbReference type="HAMAP-Rule" id="MF_01562"/>
    </source>
</evidence>
<keyword evidence="1 5" id="KW-1003">Cell membrane</keyword>
<comment type="similarity">
    <text evidence="5">Belongs to the flotillin-like FloA family.</text>
</comment>
<dbReference type="InterPro" id="IPR022853">
    <property type="entry name" value="FloA"/>
</dbReference>
<name>A0A6N2UYJ5_9BACT</name>
<evidence type="ECO:0000256" key="6">
    <source>
        <dbReference type="SAM" id="Coils"/>
    </source>
</evidence>
<keyword evidence="2 5" id="KW-0812">Transmembrane</keyword>
<evidence type="ECO:0000313" key="7">
    <source>
        <dbReference type="EMBL" id="VYT21772.1"/>
    </source>
</evidence>
<comment type="caution">
    <text evidence="5">Lacks conserved residue(s) required for the propagation of feature annotation.</text>
</comment>
<organism evidence="7">
    <name type="scientific">Akkermansia muciniphila</name>
    <dbReference type="NCBI Taxonomy" id="239935"/>
    <lineage>
        <taxon>Bacteria</taxon>
        <taxon>Pseudomonadati</taxon>
        <taxon>Verrucomicrobiota</taxon>
        <taxon>Verrucomicrobiia</taxon>
        <taxon>Verrucomicrobiales</taxon>
        <taxon>Akkermansiaceae</taxon>
        <taxon>Akkermansia</taxon>
    </lineage>
</organism>
<evidence type="ECO:0000256" key="1">
    <source>
        <dbReference type="ARBA" id="ARBA00022475"/>
    </source>
</evidence>
<comment type="subunit">
    <text evidence="5">Homooligomerizes.</text>
</comment>
<dbReference type="EMBL" id="CACRSS010000020">
    <property type="protein sequence ID" value="VYT21772.1"/>
    <property type="molecule type" value="Genomic_DNA"/>
</dbReference>
<evidence type="ECO:0000256" key="3">
    <source>
        <dbReference type="ARBA" id="ARBA00022989"/>
    </source>
</evidence>
<dbReference type="Pfam" id="PF12127">
    <property type="entry name" value="FloA"/>
    <property type="match status" value="1"/>
</dbReference>
<accession>A0A6N2UYJ5</accession>
<comment type="function">
    <text evidence="5">Found in functional membrane microdomains (FMM) that may be equivalent to eukaryotic membrane rafts FMMs are highly dynamic and increase in number as cells age. Flotillins are thought to be important factors in membrane fluidity.</text>
</comment>
<dbReference type="HAMAP" id="MF_01562">
    <property type="entry name" value="FloA"/>
    <property type="match status" value="1"/>
</dbReference>
<feature type="transmembrane region" description="Helical" evidence="5">
    <location>
        <begin position="20"/>
        <end position="42"/>
    </location>
</feature>
<dbReference type="NCBIfam" id="NF010186">
    <property type="entry name" value="PRK13665.1"/>
    <property type="match status" value="1"/>
</dbReference>
<keyword evidence="4 5" id="KW-0472">Membrane</keyword>
<dbReference type="GO" id="GO:0005886">
    <property type="term" value="C:plasma membrane"/>
    <property type="evidence" value="ECO:0007669"/>
    <property type="project" value="UniProtKB-SubCell"/>
</dbReference>
<keyword evidence="3 5" id="KW-1133">Transmembrane helix</keyword>
<dbReference type="GO" id="GO:0045121">
    <property type="term" value="C:membrane raft"/>
    <property type="evidence" value="ECO:0007669"/>
    <property type="project" value="UniProtKB-SubCell"/>
</dbReference>
<reference evidence="7" key="1">
    <citation type="submission" date="2019-11" db="EMBL/GenBank/DDBJ databases">
        <authorList>
            <person name="Feng L."/>
        </authorList>
    </citation>
    <scope>NUCLEOTIDE SEQUENCE</scope>
    <source>
        <strain evidence="7">AMuciniphilaLFYP55</strain>
    </source>
</reference>
<comment type="subcellular location">
    <subcellularLocation>
        <location evidence="5">Cell membrane</location>
        <topology evidence="5">Single-pass membrane protein</topology>
    </subcellularLocation>
    <subcellularLocation>
        <location evidence="5">Membrane raft</location>
        <topology evidence="5">Single-pass membrane protein</topology>
    </subcellularLocation>
</comment>
<keyword evidence="6" id="KW-0175">Coiled coil</keyword>
<evidence type="ECO:0000256" key="4">
    <source>
        <dbReference type="ARBA" id="ARBA00023136"/>
    </source>
</evidence>
<feature type="coiled-coil region" evidence="6">
    <location>
        <begin position="255"/>
        <end position="284"/>
    </location>
</feature>
<evidence type="ECO:0000256" key="2">
    <source>
        <dbReference type="ARBA" id="ARBA00022692"/>
    </source>
</evidence>
<sequence>MEGYMNNLLLANISNATAWGTILVIVLVIFLVIFFAIIAKFFKTWLRARLAKAPVSMSNMLGMWLRKVPYPLVVDTRITAAKAGLDISTDELEAHFLAGGDIVDCVLALIAAEKAGIPLSYDRACAIDLAVKGTSKTVLEAVRTSINPRVIDCPNPSSGQTRLTAVARDGIAVAVRARVTVRTNLDLFVGGATEETVVARVGEGIVSAVGSAPSYKDVLEKPEVISRTVSDKGVDAATAFEVLSIDIADVDVAGNVGARLQAEQAEADKQIAQAKAEVRRAAAVATEQEMAAKTQEMRAKVVEAEAQIPMAMAEAFRNGNLGVLDYARYQNVVADTKMRDSIAKPDASPSSIK</sequence>
<protein>
    <recommendedName>
        <fullName evidence="5">Flotillin-like protein FloA</fullName>
    </recommendedName>
</protein>
<gene>
    <name evidence="5" type="primary">floA</name>
    <name evidence="7" type="ORF">AMLFYP55_01133</name>
</gene>